<organism evidence="1 2">
    <name type="scientific">Neisseria sicca ATCC 29256</name>
    <dbReference type="NCBI Taxonomy" id="547045"/>
    <lineage>
        <taxon>Bacteria</taxon>
        <taxon>Pseudomonadati</taxon>
        <taxon>Pseudomonadota</taxon>
        <taxon>Betaproteobacteria</taxon>
        <taxon>Neisseriales</taxon>
        <taxon>Neisseriaceae</taxon>
        <taxon>Neisseria</taxon>
    </lineage>
</organism>
<dbReference type="EMBL" id="ACKO02000004">
    <property type="protein sequence ID" value="EET45230.1"/>
    <property type="molecule type" value="Genomic_DNA"/>
</dbReference>
<name>C6M2W6_NEISI</name>
<gene>
    <name evidence="1" type="ORF">NEISICOT_00857</name>
</gene>
<protein>
    <submittedName>
        <fullName evidence="1">Uncharacterized protein</fullName>
    </submittedName>
</protein>
<sequence length="43" mass="5021">MVCRCAQPCQPHRTSAKLHVEIYRTAAGPLRPRRRQNEFLSLE</sequence>
<proteinExistence type="predicted"/>
<dbReference type="Proteomes" id="UP000005365">
    <property type="component" value="Unassembled WGS sequence"/>
</dbReference>
<dbReference type="AlphaFoldDB" id="C6M2W6"/>
<keyword evidence="2" id="KW-1185">Reference proteome</keyword>
<comment type="caution">
    <text evidence="1">The sequence shown here is derived from an EMBL/GenBank/DDBJ whole genome shotgun (WGS) entry which is preliminary data.</text>
</comment>
<accession>C6M2W6</accession>
<evidence type="ECO:0000313" key="1">
    <source>
        <dbReference type="EMBL" id="EET45230.1"/>
    </source>
</evidence>
<reference evidence="1" key="1">
    <citation type="submission" date="2009-07" db="EMBL/GenBank/DDBJ databases">
        <authorList>
            <person name="Weinstock G."/>
            <person name="Sodergren E."/>
            <person name="Clifton S."/>
            <person name="Fulton L."/>
            <person name="Fulton B."/>
            <person name="Courtney L."/>
            <person name="Fronick C."/>
            <person name="Harrison M."/>
            <person name="Strong C."/>
            <person name="Farmer C."/>
            <person name="Delahaunty K."/>
            <person name="Markovic C."/>
            <person name="Hall O."/>
            <person name="Minx P."/>
            <person name="Tomlinson C."/>
            <person name="Mitreva M."/>
            <person name="Nelson J."/>
            <person name="Hou S."/>
            <person name="Wollam A."/>
            <person name="Pepin K.H."/>
            <person name="Johnson M."/>
            <person name="Bhonagiri V."/>
            <person name="Nash W.E."/>
            <person name="Warren W."/>
            <person name="Chinwalla A."/>
            <person name="Mardis E.R."/>
            <person name="Wilson R.K."/>
        </authorList>
    </citation>
    <scope>NUCLEOTIDE SEQUENCE [LARGE SCALE GENOMIC DNA]</scope>
    <source>
        <strain evidence="1">ATCC 29256</strain>
    </source>
</reference>
<evidence type="ECO:0000313" key="2">
    <source>
        <dbReference type="Proteomes" id="UP000005365"/>
    </source>
</evidence>